<name>A0A1C5HA46_9ACTN</name>
<organism evidence="1 2">
    <name type="scientific">Micromonospora rifamycinica</name>
    <dbReference type="NCBI Taxonomy" id="291594"/>
    <lineage>
        <taxon>Bacteria</taxon>
        <taxon>Bacillati</taxon>
        <taxon>Actinomycetota</taxon>
        <taxon>Actinomycetes</taxon>
        <taxon>Micromonosporales</taxon>
        <taxon>Micromonosporaceae</taxon>
        <taxon>Micromonospora</taxon>
    </lineage>
</organism>
<proteinExistence type="predicted"/>
<evidence type="ECO:0000313" key="1">
    <source>
        <dbReference type="EMBL" id="SCG42874.1"/>
    </source>
</evidence>
<dbReference type="AlphaFoldDB" id="A0A1C5HA46"/>
<gene>
    <name evidence="1" type="ORF">GA0070623_0945</name>
</gene>
<dbReference type="Proteomes" id="UP000198226">
    <property type="component" value="Chromosome I"/>
</dbReference>
<reference evidence="2" key="1">
    <citation type="submission" date="2016-06" db="EMBL/GenBank/DDBJ databases">
        <authorList>
            <person name="Varghese N."/>
            <person name="Submissions Spin"/>
        </authorList>
    </citation>
    <scope>NUCLEOTIDE SEQUENCE [LARGE SCALE GENOMIC DNA]</scope>
    <source>
        <strain evidence="2">DSM 44983</strain>
    </source>
</reference>
<keyword evidence="2" id="KW-1185">Reference proteome</keyword>
<dbReference type="EMBL" id="LT607752">
    <property type="protein sequence ID" value="SCG42874.1"/>
    <property type="molecule type" value="Genomic_DNA"/>
</dbReference>
<accession>A0A1C5HA46</accession>
<sequence>MGQHNDGMNLAAVRADVAVIDDLLRYIAECPVDLNDPNWMAEIRQAPPPLEEAGVAAEASAALDALLDAYETGGAPARAEVRDIFRAYPSFRWAAHLPVVWNSVGEFRRRLVHVSAMDQGADPRDELMTIWSLCNRARECAIDVEPVLREVANLSSDADLHGFGSMQMLIMRGLEVPDLG</sequence>
<evidence type="ECO:0000313" key="2">
    <source>
        <dbReference type="Proteomes" id="UP000198226"/>
    </source>
</evidence>
<protein>
    <submittedName>
        <fullName evidence="1">Uncharacterized protein</fullName>
    </submittedName>
</protein>